<evidence type="ECO:0000313" key="1">
    <source>
        <dbReference type="EMBL" id="EDP98459.1"/>
    </source>
</evidence>
<dbReference type="HOGENOM" id="CLU_2602503_0_0_10"/>
<gene>
    <name evidence="1" type="ORF">KAOT1_14617</name>
</gene>
<sequence length="81" mass="9608">MGAIELRDKVIEIINSSDERFLRMVSALHKTYSEQEVTDFYDELPTEIQEILKESRNQARQGKTRSHKDVMDDFRKKYDIA</sequence>
<name>A9DL23_9FLAO</name>
<organism evidence="1 2">
    <name type="scientific">Kordia algicida OT-1</name>
    <dbReference type="NCBI Taxonomy" id="391587"/>
    <lineage>
        <taxon>Bacteria</taxon>
        <taxon>Pseudomonadati</taxon>
        <taxon>Bacteroidota</taxon>
        <taxon>Flavobacteriia</taxon>
        <taxon>Flavobacteriales</taxon>
        <taxon>Flavobacteriaceae</taxon>
        <taxon>Kordia</taxon>
    </lineage>
</organism>
<keyword evidence="2" id="KW-1185">Reference proteome</keyword>
<dbReference type="RefSeq" id="WP_007095470.1">
    <property type="nucleotide sequence ID" value="NZ_CP142125.1"/>
</dbReference>
<evidence type="ECO:0000313" key="2">
    <source>
        <dbReference type="Proteomes" id="UP000002945"/>
    </source>
</evidence>
<dbReference type="OrthoDB" id="1446355at2"/>
<dbReference type="Proteomes" id="UP000002945">
    <property type="component" value="Unassembled WGS sequence"/>
</dbReference>
<dbReference type="eggNOG" id="ENOG502ZDFH">
    <property type="taxonomic scope" value="Bacteria"/>
</dbReference>
<dbReference type="EMBL" id="ABIB01000001">
    <property type="protein sequence ID" value="EDP98459.1"/>
    <property type="molecule type" value="Genomic_DNA"/>
</dbReference>
<protein>
    <submittedName>
        <fullName evidence="1">Uncharacterized protein</fullName>
    </submittedName>
</protein>
<dbReference type="AlphaFoldDB" id="A9DL23"/>
<comment type="caution">
    <text evidence="1">The sequence shown here is derived from an EMBL/GenBank/DDBJ whole genome shotgun (WGS) entry which is preliminary data.</text>
</comment>
<reference evidence="1 2" key="1">
    <citation type="journal article" date="2011" name="J. Bacteriol.">
        <title>Genome sequence of the algicidal bacterium Kordia algicida OT-1.</title>
        <authorList>
            <person name="Lee H.S."/>
            <person name="Kang S.G."/>
            <person name="Kwon K.K."/>
            <person name="Lee J.H."/>
            <person name="Kim S.J."/>
        </authorList>
    </citation>
    <scope>NUCLEOTIDE SEQUENCE [LARGE SCALE GENOMIC DNA]</scope>
    <source>
        <strain evidence="1 2">OT-1</strain>
    </source>
</reference>
<accession>A9DL23</accession>
<proteinExistence type="predicted"/>